<dbReference type="InterPro" id="IPR021863">
    <property type="entry name" value="FAS_N"/>
</dbReference>
<feature type="transmembrane region" description="Helical" evidence="6">
    <location>
        <begin position="236"/>
        <end position="256"/>
    </location>
</feature>
<reference evidence="9" key="1">
    <citation type="submission" date="2020-01" db="EMBL/GenBank/DDBJ databases">
        <title>Development of genomics and gene disruption for Polysphondylium violaceum indicates a role for the polyketide synthase stlB in stalk morphogenesis.</title>
        <authorList>
            <person name="Narita B."/>
            <person name="Kawabe Y."/>
            <person name="Kin K."/>
            <person name="Saito T."/>
            <person name="Gibbs R."/>
            <person name="Kuspa A."/>
            <person name="Muzny D."/>
            <person name="Queller D."/>
            <person name="Richards S."/>
            <person name="Strassman J."/>
            <person name="Sucgang R."/>
            <person name="Worley K."/>
            <person name="Schaap P."/>
        </authorList>
    </citation>
    <scope>NUCLEOTIDE SEQUENCE</scope>
    <source>
        <strain evidence="9">QSvi11</strain>
    </source>
</reference>
<keyword evidence="6" id="KW-1133">Transmembrane helix</keyword>
<comment type="pathway">
    <text evidence="2">Lipid metabolism.</text>
</comment>
<evidence type="ECO:0000256" key="3">
    <source>
        <dbReference type="ARBA" id="ARBA00009295"/>
    </source>
</evidence>
<name>A0A8J4PTC2_9MYCE</name>
<evidence type="ECO:0000256" key="2">
    <source>
        <dbReference type="ARBA" id="ARBA00005189"/>
    </source>
</evidence>
<evidence type="ECO:0000256" key="4">
    <source>
        <dbReference type="ARBA" id="ARBA00023002"/>
    </source>
</evidence>
<feature type="transmembrane region" description="Helical" evidence="6">
    <location>
        <begin position="118"/>
        <end position="138"/>
    </location>
</feature>
<proteinExistence type="inferred from homology"/>
<dbReference type="GO" id="GO:0006629">
    <property type="term" value="P:lipid metabolic process"/>
    <property type="evidence" value="ECO:0007669"/>
    <property type="project" value="InterPro"/>
</dbReference>
<dbReference type="EMBL" id="AJWJ01000201">
    <property type="protein sequence ID" value="KAF2073493.1"/>
    <property type="molecule type" value="Genomic_DNA"/>
</dbReference>
<evidence type="ECO:0000313" key="10">
    <source>
        <dbReference type="Proteomes" id="UP000695562"/>
    </source>
</evidence>
<dbReference type="InterPro" id="IPR005804">
    <property type="entry name" value="FA_desaturase_dom"/>
</dbReference>
<feature type="domain" description="Fatty acid desaturase" evidence="7">
    <location>
        <begin position="86"/>
        <end position="359"/>
    </location>
</feature>
<organism evidence="9 10">
    <name type="scientific">Polysphondylium violaceum</name>
    <dbReference type="NCBI Taxonomy" id="133409"/>
    <lineage>
        <taxon>Eukaryota</taxon>
        <taxon>Amoebozoa</taxon>
        <taxon>Evosea</taxon>
        <taxon>Eumycetozoa</taxon>
        <taxon>Dictyostelia</taxon>
        <taxon>Dictyosteliales</taxon>
        <taxon>Dictyosteliaceae</taxon>
        <taxon>Polysphondylium</taxon>
    </lineage>
</organism>
<keyword evidence="5 6" id="KW-0472">Membrane</keyword>
<keyword evidence="4" id="KW-0560">Oxidoreductase</keyword>
<gene>
    <name evidence="9" type="ORF">CYY_005202</name>
</gene>
<dbReference type="OrthoDB" id="1461976at2759"/>
<dbReference type="GO" id="GO:0016020">
    <property type="term" value="C:membrane"/>
    <property type="evidence" value="ECO:0007669"/>
    <property type="project" value="UniProtKB-SubCell"/>
</dbReference>
<dbReference type="Pfam" id="PF00487">
    <property type="entry name" value="FA_desaturase"/>
    <property type="match status" value="1"/>
</dbReference>
<evidence type="ECO:0000256" key="1">
    <source>
        <dbReference type="ARBA" id="ARBA00004370"/>
    </source>
</evidence>
<comment type="subcellular location">
    <subcellularLocation>
        <location evidence="1">Membrane</location>
    </subcellularLocation>
</comment>
<protein>
    <recommendedName>
        <fullName evidence="11">Fatty acid desaturase domain-containing protein</fullName>
    </recommendedName>
</protein>
<evidence type="ECO:0008006" key="11">
    <source>
        <dbReference type="Google" id="ProtNLM"/>
    </source>
</evidence>
<feature type="transmembrane region" description="Helical" evidence="6">
    <location>
        <begin position="86"/>
        <end position="106"/>
    </location>
</feature>
<dbReference type="Proteomes" id="UP000695562">
    <property type="component" value="Unassembled WGS sequence"/>
</dbReference>
<evidence type="ECO:0000256" key="6">
    <source>
        <dbReference type="SAM" id="Phobius"/>
    </source>
</evidence>
<evidence type="ECO:0000256" key="5">
    <source>
        <dbReference type="ARBA" id="ARBA00023136"/>
    </source>
</evidence>
<dbReference type="AlphaFoldDB" id="A0A8J4PTC2"/>
<feature type="transmembrane region" description="Helical" evidence="6">
    <location>
        <begin position="56"/>
        <end position="74"/>
    </location>
</feature>
<feature type="transmembrane region" description="Helical" evidence="6">
    <location>
        <begin position="268"/>
        <end position="286"/>
    </location>
</feature>
<dbReference type="Pfam" id="PF11960">
    <property type="entry name" value="DUF3474"/>
    <property type="match status" value="1"/>
</dbReference>
<evidence type="ECO:0000259" key="8">
    <source>
        <dbReference type="Pfam" id="PF11960"/>
    </source>
</evidence>
<dbReference type="PANTHER" id="PTHR32100">
    <property type="entry name" value="OMEGA-6 FATTY ACID DESATURASE, CHLOROPLASTIC"/>
    <property type="match status" value="1"/>
</dbReference>
<comment type="similarity">
    <text evidence="3">Belongs to the fatty acid desaturase type 1 family.</text>
</comment>
<comment type="caution">
    <text evidence="9">The sequence shown here is derived from an EMBL/GenBank/DDBJ whole genome shotgun (WGS) entry which is preliminary data.</text>
</comment>
<keyword evidence="6" id="KW-0812">Transmembrane</keyword>
<dbReference type="GO" id="GO:0016717">
    <property type="term" value="F:oxidoreductase activity, acting on paired donors, with oxidation of a pair of donors resulting in the reduction of molecular oxygen to two molecules of water"/>
    <property type="evidence" value="ECO:0007669"/>
    <property type="project" value="InterPro"/>
</dbReference>
<sequence length="390" mass="45428">MSGKQQKEDVLPLLKGAKIDEALDKGFEIHNFSIKEIRDAIPAHCFERDTLKSMSYVAHDFLLASILFFMATYIDSFQSLTVRMIAWPIYWVCQGIVCTGIWVLGHECGHQGFSAHKYVNYIMGMLLHSFLLVPFHSWRITHSQHHKNTGHMTQDQVFVPYTREQVGLPTKKNDPEGDGPHKIFEESPIWTLLDMCKIFIFGWPVYLLANLSGQPHSESWTSHFNPYCSLYTKKQFWDVIQSILGVATMISILYYASTVFGSLAVIKFYVVPYFFVNFWLVLITYLQHSDPMLPHYREGVWNFQRGAALTVDRSYGILDYFHHNISDTHVAHHFFSTMPHYHAAEATKHIKKVLGKHYYFDPTPIHKALWRSWRTCRFVENEGDVVFYKN</sequence>
<dbReference type="CDD" id="cd03507">
    <property type="entry name" value="Delta12-FADS-like"/>
    <property type="match status" value="1"/>
</dbReference>
<dbReference type="InterPro" id="IPR012171">
    <property type="entry name" value="Fatty_acid_desaturase"/>
</dbReference>
<keyword evidence="10" id="KW-1185">Reference proteome</keyword>
<evidence type="ECO:0000259" key="7">
    <source>
        <dbReference type="Pfam" id="PF00487"/>
    </source>
</evidence>
<feature type="domain" description="Fatty acid desaturase N-terminal" evidence="8">
    <location>
        <begin position="31"/>
        <end position="62"/>
    </location>
</feature>
<evidence type="ECO:0000313" key="9">
    <source>
        <dbReference type="EMBL" id="KAF2073493.1"/>
    </source>
</evidence>
<accession>A0A8J4PTC2</accession>